<sequence length="99" mass="11667">MVGFRDLLRIYTIRIGAGNRNIGYNFTKIAFGDRIGNNKKFFNFMRDSSLGRDANAPIYITKTELEFFEKRNNMRAFRAQYAKFKKNKSLKTKKKANRI</sequence>
<name>A0A4P7N8P7_PYROR</name>
<dbReference type="Proteomes" id="UP000294847">
    <property type="component" value="Chromosome 2"/>
</dbReference>
<reference evidence="1 2" key="1">
    <citation type="journal article" date="2019" name="Mol. Biol. Evol.">
        <title>Blast fungal genomes show frequent chromosomal changes, gene gains and losses, and effector gene turnover.</title>
        <authorList>
            <person name="Gomez Luciano L.B."/>
            <person name="Jason Tsai I."/>
            <person name="Chuma I."/>
            <person name="Tosa Y."/>
            <person name="Chen Y.H."/>
            <person name="Li J.Y."/>
            <person name="Li M.Y."/>
            <person name="Jade Lu M.Y."/>
            <person name="Nakayashiki H."/>
            <person name="Li W.H."/>
        </authorList>
    </citation>
    <scope>NUCLEOTIDE SEQUENCE [LARGE SCALE GENOMIC DNA]</scope>
    <source>
        <strain evidence="1">MZ5-1-6</strain>
    </source>
</reference>
<protein>
    <submittedName>
        <fullName evidence="1">Uncharacterized protein</fullName>
    </submittedName>
</protein>
<gene>
    <name evidence="1" type="ORF">PoMZ_02585</name>
</gene>
<accession>A0A4P7N8P7</accession>
<dbReference type="EMBL" id="CP034205">
    <property type="protein sequence ID" value="QBZ57651.1"/>
    <property type="molecule type" value="Genomic_DNA"/>
</dbReference>
<evidence type="ECO:0000313" key="2">
    <source>
        <dbReference type="Proteomes" id="UP000294847"/>
    </source>
</evidence>
<evidence type="ECO:0000313" key="1">
    <source>
        <dbReference type="EMBL" id="QBZ57651.1"/>
    </source>
</evidence>
<organism evidence="1 2">
    <name type="scientific">Pyricularia oryzae</name>
    <name type="common">Rice blast fungus</name>
    <name type="synonym">Magnaporthe oryzae</name>
    <dbReference type="NCBI Taxonomy" id="318829"/>
    <lineage>
        <taxon>Eukaryota</taxon>
        <taxon>Fungi</taxon>
        <taxon>Dikarya</taxon>
        <taxon>Ascomycota</taxon>
        <taxon>Pezizomycotina</taxon>
        <taxon>Sordariomycetes</taxon>
        <taxon>Sordariomycetidae</taxon>
        <taxon>Magnaporthales</taxon>
        <taxon>Pyriculariaceae</taxon>
        <taxon>Pyricularia</taxon>
    </lineage>
</organism>
<proteinExistence type="predicted"/>
<dbReference type="AlphaFoldDB" id="A0A4P7N8P7"/>